<dbReference type="InterPro" id="IPR016167">
    <property type="entry name" value="FAD-bd_PCMH_sub1"/>
</dbReference>
<dbReference type="GO" id="GO:0051301">
    <property type="term" value="P:cell division"/>
    <property type="evidence" value="ECO:0007669"/>
    <property type="project" value="UniProtKB-KW"/>
</dbReference>
<evidence type="ECO:0000313" key="23">
    <source>
        <dbReference type="Proteomes" id="UP000031937"/>
    </source>
</evidence>
<dbReference type="EMBL" id="JPIT01000016">
    <property type="protein sequence ID" value="KIO46334.1"/>
    <property type="molecule type" value="Genomic_DNA"/>
</dbReference>
<keyword evidence="24" id="KW-1185">Reference proteome</keyword>
<feature type="domain" description="FAD-binding PCMH-type" evidence="20">
    <location>
        <begin position="17"/>
        <end position="188"/>
    </location>
</feature>
<reference evidence="22 24" key="1">
    <citation type="submission" date="2014-07" db="EMBL/GenBank/DDBJ databases">
        <title>Porphyromonadaceae bacterium OUH 308042 = ATCC BAA-2681 = DSM 28342 draft genome.</title>
        <authorList>
            <person name="Sydenham T.V."/>
            <person name="Hasman H."/>
            <person name="Justensen U.S."/>
        </authorList>
    </citation>
    <scope>NUCLEOTIDE SEQUENCE [LARGE SCALE GENOMIC DNA]</scope>
    <source>
        <strain evidence="22 24">OUH 308042</strain>
    </source>
</reference>
<dbReference type="InterPro" id="IPR016166">
    <property type="entry name" value="FAD-bd_PCMH"/>
</dbReference>
<dbReference type="GO" id="GO:0071949">
    <property type="term" value="F:FAD binding"/>
    <property type="evidence" value="ECO:0007669"/>
    <property type="project" value="InterPro"/>
</dbReference>
<dbReference type="InterPro" id="IPR006094">
    <property type="entry name" value="Oxid_FAD_bind_N"/>
</dbReference>
<evidence type="ECO:0000259" key="20">
    <source>
        <dbReference type="PROSITE" id="PS51387"/>
    </source>
</evidence>
<dbReference type="EC" id="1.3.1.98" evidence="5 19"/>
<evidence type="ECO:0000256" key="1">
    <source>
        <dbReference type="ARBA" id="ARBA00001974"/>
    </source>
</evidence>
<evidence type="ECO:0000256" key="2">
    <source>
        <dbReference type="ARBA" id="ARBA00003921"/>
    </source>
</evidence>
<evidence type="ECO:0000256" key="17">
    <source>
        <dbReference type="ARBA" id="ARBA00031026"/>
    </source>
</evidence>
<dbReference type="GO" id="GO:0008762">
    <property type="term" value="F:UDP-N-acetylmuramate dehydrogenase activity"/>
    <property type="evidence" value="ECO:0007669"/>
    <property type="project" value="UniProtKB-UniRule"/>
</dbReference>
<dbReference type="HAMAP" id="MF_00037">
    <property type="entry name" value="MurB"/>
    <property type="match status" value="1"/>
</dbReference>
<keyword evidence="13 19" id="KW-0573">Peptidoglycan synthesis</keyword>
<evidence type="ECO:0000313" key="22">
    <source>
        <dbReference type="EMBL" id="KIO47581.1"/>
    </source>
</evidence>
<evidence type="ECO:0000313" key="24">
    <source>
        <dbReference type="Proteomes" id="UP000031980"/>
    </source>
</evidence>
<keyword evidence="15 19" id="KW-0131">Cell cycle</keyword>
<comment type="pathway">
    <text evidence="4 19">Cell wall biogenesis; peptidoglycan biosynthesis.</text>
</comment>
<dbReference type="Pfam" id="PF01565">
    <property type="entry name" value="FAD_binding_4"/>
    <property type="match status" value="1"/>
</dbReference>
<dbReference type="Gene3D" id="3.30.465.10">
    <property type="match status" value="1"/>
</dbReference>
<dbReference type="RefSeq" id="WP_041502980.1">
    <property type="nucleotide sequence ID" value="NZ_JPIT01000016.1"/>
</dbReference>
<reference evidence="21 23" key="2">
    <citation type="submission" date="2014-07" db="EMBL/GenBank/DDBJ databases">
        <title>Porphyromonadaceae bacterium OUH 334697 = ATCC BAA-2682 = DSM 28341 draft genome.</title>
        <authorList>
            <person name="Sydenham T.V."/>
            <person name="Hasman H."/>
            <person name="Justesen U.S."/>
        </authorList>
    </citation>
    <scope>NUCLEOTIDE SEQUENCE [LARGE SCALE GENOMIC DNA]</scope>
    <source>
        <strain evidence="21 23">OUH 334697</strain>
    </source>
</reference>
<dbReference type="EMBL" id="JPIU01000014">
    <property type="protein sequence ID" value="KIO47581.1"/>
    <property type="molecule type" value="Genomic_DNA"/>
</dbReference>
<feature type="active site" evidence="19">
    <location>
        <position position="332"/>
    </location>
</feature>
<evidence type="ECO:0000256" key="16">
    <source>
        <dbReference type="ARBA" id="ARBA00023316"/>
    </source>
</evidence>
<organism evidence="22 24">
    <name type="scientific">Sanguibacteroides justesenii</name>
    <dbReference type="NCBI Taxonomy" id="1547597"/>
    <lineage>
        <taxon>Bacteria</taxon>
        <taxon>Pseudomonadati</taxon>
        <taxon>Bacteroidota</taxon>
        <taxon>Bacteroidia</taxon>
        <taxon>Bacteroidales</taxon>
        <taxon>Porphyromonadaceae</taxon>
        <taxon>Sanguibacteroides</taxon>
    </lineage>
</organism>
<comment type="cofactor">
    <cofactor evidence="1 19">
        <name>FAD</name>
        <dbReference type="ChEBI" id="CHEBI:57692"/>
    </cofactor>
</comment>
<dbReference type="InterPro" id="IPR036635">
    <property type="entry name" value="MurB_C_sf"/>
</dbReference>
<dbReference type="NCBIfam" id="NF010478">
    <property type="entry name" value="PRK13903.1"/>
    <property type="match status" value="1"/>
</dbReference>
<evidence type="ECO:0000256" key="19">
    <source>
        <dbReference type="HAMAP-Rule" id="MF_00037"/>
    </source>
</evidence>
<dbReference type="InterPro" id="IPR011601">
    <property type="entry name" value="MurB_C"/>
</dbReference>
<comment type="similarity">
    <text evidence="19">Belongs to the MurB family.</text>
</comment>
<comment type="subcellular location">
    <subcellularLocation>
        <location evidence="3 19">Cytoplasm</location>
    </subcellularLocation>
</comment>
<gene>
    <name evidence="19" type="primary">murB</name>
    <name evidence="22" type="ORF">BA92_00790</name>
    <name evidence="21" type="ORF">IE90_05975</name>
</gene>
<evidence type="ECO:0000256" key="7">
    <source>
        <dbReference type="ARBA" id="ARBA00022490"/>
    </source>
</evidence>
<dbReference type="Proteomes" id="UP000031980">
    <property type="component" value="Unassembled WGS sequence"/>
</dbReference>
<dbReference type="AlphaFoldDB" id="A0A0C3RJ07"/>
<evidence type="ECO:0000256" key="3">
    <source>
        <dbReference type="ARBA" id="ARBA00004496"/>
    </source>
</evidence>
<dbReference type="SUPFAM" id="SSF56194">
    <property type="entry name" value="Uridine diphospho-N-Acetylenolpyruvylglucosamine reductase, MurB, C-terminal domain"/>
    <property type="match status" value="1"/>
</dbReference>
<keyword evidence="10 19" id="KW-0274">FAD</keyword>
<dbReference type="Gene3D" id="3.90.78.10">
    <property type="entry name" value="UDP-N-acetylenolpyruvoylglucosamine reductase, C-terminal domain"/>
    <property type="match status" value="1"/>
</dbReference>
<dbReference type="UniPathway" id="UPA00219"/>
<comment type="function">
    <text evidence="2 19">Cell wall formation.</text>
</comment>
<comment type="caution">
    <text evidence="22">The sequence shown here is derived from an EMBL/GenBank/DDBJ whole genome shotgun (WGS) entry which is preliminary data.</text>
</comment>
<evidence type="ECO:0000256" key="11">
    <source>
        <dbReference type="ARBA" id="ARBA00022857"/>
    </source>
</evidence>
<evidence type="ECO:0000256" key="5">
    <source>
        <dbReference type="ARBA" id="ARBA00012518"/>
    </source>
</evidence>
<dbReference type="InterPro" id="IPR003170">
    <property type="entry name" value="MurB"/>
</dbReference>
<dbReference type="GO" id="GO:0071555">
    <property type="term" value="P:cell wall organization"/>
    <property type="evidence" value="ECO:0007669"/>
    <property type="project" value="UniProtKB-KW"/>
</dbReference>
<feature type="active site" evidence="19">
    <location>
        <position position="164"/>
    </location>
</feature>
<evidence type="ECO:0000256" key="9">
    <source>
        <dbReference type="ARBA" id="ARBA00022630"/>
    </source>
</evidence>
<evidence type="ECO:0000256" key="8">
    <source>
        <dbReference type="ARBA" id="ARBA00022618"/>
    </source>
</evidence>
<dbReference type="PROSITE" id="PS51387">
    <property type="entry name" value="FAD_PCMH"/>
    <property type="match status" value="1"/>
</dbReference>
<keyword evidence="7 19" id="KW-0963">Cytoplasm</keyword>
<proteinExistence type="inferred from homology"/>
<protein>
    <recommendedName>
        <fullName evidence="6 19">UDP-N-acetylenolpyruvoylglucosamine reductase</fullName>
        <ecNumber evidence="5 19">1.3.1.98</ecNumber>
    </recommendedName>
    <alternativeName>
        <fullName evidence="17 19">UDP-N-acetylmuramate dehydrogenase</fullName>
    </alternativeName>
</protein>
<dbReference type="PANTHER" id="PTHR21071">
    <property type="entry name" value="UDP-N-ACETYLENOLPYRUVOYLGLUCOSAMINE REDUCTASE"/>
    <property type="match status" value="1"/>
</dbReference>
<accession>A0A0C3RJ07</accession>
<feature type="active site" description="Proton donor" evidence="19">
    <location>
        <position position="236"/>
    </location>
</feature>
<keyword evidence="12 19" id="KW-0133">Cell shape</keyword>
<keyword evidence="16 19" id="KW-0961">Cell wall biogenesis/degradation</keyword>
<dbReference type="Gene3D" id="3.30.43.10">
    <property type="entry name" value="Uridine Diphospho-n-acetylenolpyruvylglucosamine Reductase, domain 2"/>
    <property type="match status" value="1"/>
</dbReference>
<evidence type="ECO:0000256" key="6">
    <source>
        <dbReference type="ARBA" id="ARBA00015188"/>
    </source>
</evidence>
<evidence type="ECO:0000256" key="13">
    <source>
        <dbReference type="ARBA" id="ARBA00022984"/>
    </source>
</evidence>
<sequence>MRVRENYNLKAHNTFSMDATCKYFVESDREKELSEFVTDYELNPEEIIILGGGSNFLFTTDFPGVVFYPLMEGYTILREDEHEVIVQVGSGVVWDDFVAWTVERGYYGIENLSLIPGHVGATPVQNIGAYGVEVKEVISGVRAIDLQTGKVVGFHADQCRFGYRDSIFKHEWKNRFIITYVTFCLSKRPRFNLNYGSIREEVDRLGGVSLANVRQAVIRVRNTKLPDVKVWPNAGSFFKNPVVPKELSDTLSKSYPQLPLYPVDEEWVKVAAGWLIEAAGWKGKGIGNAGVHDKQALVLINKGEANGVEVAHLANEIKKSVFLKFGIWLEPEVNII</sequence>
<keyword evidence="14 19" id="KW-0560">Oxidoreductase</keyword>
<keyword evidence="8 19" id="KW-0132">Cell division</keyword>
<evidence type="ECO:0000256" key="14">
    <source>
        <dbReference type="ARBA" id="ARBA00023002"/>
    </source>
</evidence>
<dbReference type="Pfam" id="PF02873">
    <property type="entry name" value="MurB_C"/>
    <property type="match status" value="1"/>
</dbReference>
<comment type="catalytic activity">
    <reaction evidence="18 19">
        <text>UDP-N-acetyl-alpha-D-muramate + NADP(+) = UDP-N-acetyl-3-O-(1-carboxyvinyl)-alpha-D-glucosamine + NADPH + H(+)</text>
        <dbReference type="Rhea" id="RHEA:12248"/>
        <dbReference type="ChEBI" id="CHEBI:15378"/>
        <dbReference type="ChEBI" id="CHEBI:57783"/>
        <dbReference type="ChEBI" id="CHEBI:58349"/>
        <dbReference type="ChEBI" id="CHEBI:68483"/>
        <dbReference type="ChEBI" id="CHEBI:70757"/>
        <dbReference type="EC" id="1.3.1.98"/>
    </reaction>
</comment>
<keyword evidence="11 19" id="KW-0521">NADP</keyword>
<dbReference type="GO" id="GO:0009252">
    <property type="term" value="P:peptidoglycan biosynthetic process"/>
    <property type="evidence" value="ECO:0007669"/>
    <property type="project" value="UniProtKB-UniRule"/>
</dbReference>
<keyword evidence="9 19" id="KW-0285">Flavoprotein</keyword>
<dbReference type="OrthoDB" id="9804753at2"/>
<dbReference type="InterPro" id="IPR016169">
    <property type="entry name" value="FAD-bd_PCMH_sub2"/>
</dbReference>
<name>A0A0C3RJ07_9PORP</name>
<dbReference type="NCBIfam" id="NF000755">
    <property type="entry name" value="PRK00046.1"/>
    <property type="match status" value="1"/>
</dbReference>
<dbReference type="InterPro" id="IPR036318">
    <property type="entry name" value="FAD-bd_PCMH-like_sf"/>
</dbReference>
<evidence type="ECO:0000313" key="21">
    <source>
        <dbReference type="EMBL" id="KIO46334.1"/>
    </source>
</evidence>
<evidence type="ECO:0000256" key="10">
    <source>
        <dbReference type="ARBA" id="ARBA00022827"/>
    </source>
</evidence>
<evidence type="ECO:0000256" key="18">
    <source>
        <dbReference type="ARBA" id="ARBA00048914"/>
    </source>
</evidence>
<evidence type="ECO:0000256" key="12">
    <source>
        <dbReference type="ARBA" id="ARBA00022960"/>
    </source>
</evidence>
<dbReference type="Proteomes" id="UP000031937">
    <property type="component" value="Unassembled WGS sequence"/>
</dbReference>
<dbReference type="SUPFAM" id="SSF56176">
    <property type="entry name" value="FAD-binding/transporter-associated domain-like"/>
    <property type="match status" value="1"/>
</dbReference>
<dbReference type="PANTHER" id="PTHR21071:SF4">
    <property type="entry name" value="UDP-N-ACETYLENOLPYRUVOYLGLUCOSAMINE REDUCTASE"/>
    <property type="match status" value="1"/>
</dbReference>
<evidence type="ECO:0000256" key="4">
    <source>
        <dbReference type="ARBA" id="ARBA00004752"/>
    </source>
</evidence>
<dbReference type="GO" id="GO:0005829">
    <property type="term" value="C:cytosol"/>
    <property type="evidence" value="ECO:0007669"/>
    <property type="project" value="TreeGrafter"/>
</dbReference>
<dbReference type="GO" id="GO:0008360">
    <property type="term" value="P:regulation of cell shape"/>
    <property type="evidence" value="ECO:0007669"/>
    <property type="project" value="UniProtKB-KW"/>
</dbReference>
<dbReference type="NCBIfam" id="TIGR00179">
    <property type="entry name" value="murB"/>
    <property type="match status" value="1"/>
</dbReference>
<evidence type="ECO:0000256" key="15">
    <source>
        <dbReference type="ARBA" id="ARBA00023306"/>
    </source>
</evidence>